<keyword evidence="3" id="KW-1185">Reference proteome</keyword>
<feature type="compositionally biased region" description="Low complexity" evidence="1">
    <location>
        <begin position="293"/>
        <end position="316"/>
    </location>
</feature>
<organism evidence="2 3">
    <name type="scientific">Candidatus Enterococcus ferrettii</name>
    <dbReference type="NCBI Taxonomy" id="2815324"/>
    <lineage>
        <taxon>Bacteria</taxon>
        <taxon>Bacillati</taxon>
        <taxon>Bacillota</taxon>
        <taxon>Bacilli</taxon>
        <taxon>Lactobacillales</taxon>
        <taxon>Enterococcaceae</taxon>
        <taxon>Enterococcus</taxon>
    </lineage>
</organism>
<evidence type="ECO:0000313" key="2">
    <source>
        <dbReference type="EMBL" id="MEO1772437.1"/>
    </source>
</evidence>
<evidence type="ECO:0000256" key="1">
    <source>
        <dbReference type="SAM" id="MobiDB-lite"/>
    </source>
</evidence>
<evidence type="ECO:0000313" key="3">
    <source>
        <dbReference type="Proteomes" id="UP000664357"/>
    </source>
</evidence>
<dbReference type="Proteomes" id="UP000664357">
    <property type="component" value="Unassembled WGS sequence"/>
</dbReference>
<reference evidence="2 3" key="1">
    <citation type="submission" date="2024-02" db="EMBL/GenBank/DDBJ databases">
        <title>The Genome Sequence of Enterococcus sp. DIV0159.</title>
        <authorList>
            <person name="Earl A."/>
            <person name="Manson A."/>
            <person name="Gilmore M."/>
            <person name="Sanders J."/>
            <person name="Shea T."/>
            <person name="Howe W."/>
            <person name="Livny J."/>
            <person name="Cuomo C."/>
            <person name="Neafsey D."/>
            <person name="Birren B."/>
        </authorList>
    </citation>
    <scope>NUCLEOTIDE SEQUENCE [LARGE SCALE GENOMIC DNA]</scope>
    <source>
        <strain evidence="2 3">665A</strain>
    </source>
</reference>
<evidence type="ECO:0008006" key="4">
    <source>
        <dbReference type="Google" id="ProtNLM"/>
    </source>
</evidence>
<gene>
    <name evidence="2" type="ORF">JZO67_004419</name>
</gene>
<comment type="caution">
    <text evidence="2">The sequence shown here is derived from an EMBL/GenBank/DDBJ whole genome shotgun (WGS) entry which is preliminary data.</text>
</comment>
<feature type="region of interest" description="Disordered" evidence="1">
    <location>
        <begin position="261"/>
        <end position="316"/>
    </location>
</feature>
<dbReference type="RefSeq" id="WP_207704051.1">
    <property type="nucleotide sequence ID" value="NZ_JAFREL020000004.1"/>
</dbReference>
<sequence>MTKKMIGWLFLGILVIGSVSFAGYRIYQDRVVDTQNERKEAFNQKLKNLYSDQESGYFAKELNEDQFDQLANEVNGAGEAKTVEAIKQAKENFSIQQQMNQLFESNVLNGMELLAHPVLKSPDSENKIPDLESKLQESDAKDISWGQDIQMILSIAKEQAEKYKAADDSVTTLTSSKSISLSDYLGTVQAVALLPEGEYKKDLLTKLEPIRTKLSDSNDQFAAKMQQDESAIASAAASYRQRQAKVLEDKNKELQKIQKEVAEKQKTYDSYARISQSRADSISRSKAAEESTTESSSSTSGSSSSSTTQPSSSAAN</sequence>
<protein>
    <recommendedName>
        <fullName evidence="4">MapZ extracellular domain-containing protein</fullName>
    </recommendedName>
</protein>
<proteinExistence type="predicted"/>
<dbReference type="EMBL" id="JAFREL020000004">
    <property type="protein sequence ID" value="MEO1772437.1"/>
    <property type="molecule type" value="Genomic_DNA"/>
</dbReference>
<accession>A0ABV0EXD3</accession>
<name>A0ABV0EXD3_9ENTE</name>